<dbReference type="InterPro" id="IPR014004">
    <property type="entry name" value="Transpt-assoc_nodulatn_dom_bac"/>
</dbReference>
<feature type="domain" description="BON" evidence="2">
    <location>
        <begin position="32"/>
        <end position="100"/>
    </location>
</feature>
<reference evidence="3 4" key="1">
    <citation type="submission" date="2023-09" db="EMBL/GenBank/DDBJ databases">
        <authorList>
            <person name="Rey-Velasco X."/>
        </authorList>
    </citation>
    <scope>NUCLEOTIDE SEQUENCE [LARGE SCALE GENOMIC DNA]</scope>
    <source>
        <strain evidence="3 4">W431</strain>
    </source>
</reference>
<dbReference type="Gene3D" id="3.30.1340.30">
    <property type="match status" value="2"/>
</dbReference>
<organism evidence="3 4">
    <name type="scientific">Thalassotalea castellviae</name>
    <dbReference type="NCBI Taxonomy" id="3075612"/>
    <lineage>
        <taxon>Bacteria</taxon>
        <taxon>Pseudomonadati</taxon>
        <taxon>Pseudomonadota</taxon>
        <taxon>Gammaproteobacteria</taxon>
        <taxon>Alteromonadales</taxon>
        <taxon>Colwelliaceae</taxon>
        <taxon>Thalassotalea</taxon>
    </lineage>
</organism>
<dbReference type="RefSeq" id="WP_311584300.1">
    <property type="nucleotide sequence ID" value="NZ_JAVRIF010000011.1"/>
</dbReference>
<name>A0ABU3A560_9GAMM</name>
<dbReference type="InterPro" id="IPR007055">
    <property type="entry name" value="BON_dom"/>
</dbReference>
<dbReference type="PANTHER" id="PTHR34606">
    <property type="entry name" value="BON DOMAIN-CONTAINING PROTEIN"/>
    <property type="match status" value="1"/>
</dbReference>
<evidence type="ECO:0000259" key="2">
    <source>
        <dbReference type="PROSITE" id="PS50914"/>
    </source>
</evidence>
<feature type="domain" description="BON" evidence="2">
    <location>
        <begin position="115"/>
        <end position="183"/>
    </location>
</feature>
<dbReference type="Pfam" id="PF04972">
    <property type="entry name" value="BON"/>
    <property type="match status" value="2"/>
</dbReference>
<proteinExistence type="predicted"/>
<accession>A0ABU3A560</accession>
<keyword evidence="4" id="KW-1185">Reference proteome</keyword>
<comment type="caution">
    <text evidence="3">The sequence shown here is derived from an EMBL/GenBank/DDBJ whole genome shotgun (WGS) entry which is preliminary data.</text>
</comment>
<sequence length="184" mass="20384">MKFNLTKPILICGFLLSSPSLLAAQKWQDKALDAWIDGKAETTLMFNTNLNAFDINTDVNHQVITLTGKVDSEIEKDLAEELLLTLEQVKSVNNHLTVMSDPAISLQEKTINTLTDAKINTVVKTKLLMDQNIDGTDIDVDTTDRVVTLSGKVYSDTEHDLVVSIAQNTNDVKEVEDELTIVSH</sequence>
<keyword evidence="1" id="KW-0732">Signal</keyword>
<dbReference type="EMBL" id="JAVRIF010000011">
    <property type="protein sequence ID" value="MDT0605099.1"/>
    <property type="molecule type" value="Genomic_DNA"/>
</dbReference>
<gene>
    <name evidence="3" type="ORF">RM573_15955</name>
</gene>
<protein>
    <submittedName>
        <fullName evidence="3">BON domain-containing protein</fullName>
    </submittedName>
</protein>
<feature type="signal peptide" evidence="1">
    <location>
        <begin position="1"/>
        <end position="23"/>
    </location>
</feature>
<evidence type="ECO:0000313" key="3">
    <source>
        <dbReference type="EMBL" id="MDT0605099.1"/>
    </source>
</evidence>
<dbReference type="PROSITE" id="PS50914">
    <property type="entry name" value="BON"/>
    <property type="match status" value="2"/>
</dbReference>
<dbReference type="PANTHER" id="PTHR34606:SF15">
    <property type="entry name" value="BON DOMAIN-CONTAINING PROTEIN"/>
    <property type="match status" value="1"/>
</dbReference>
<dbReference type="SMART" id="SM00749">
    <property type="entry name" value="BON"/>
    <property type="match status" value="1"/>
</dbReference>
<dbReference type="Proteomes" id="UP001266357">
    <property type="component" value="Unassembled WGS sequence"/>
</dbReference>
<dbReference type="InterPro" id="IPR051686">
    <property type="entry name" value="Lipoprotein_DolP"/>
</dbReference>
<feature type="chain" id="PRO_5046667751" evidence="1">
    <location>
        <begin position="24"/>
        <end position="184"/>
    </location>
</feature>
<evidence type="ECO:0000256" key="1">
    <source>
        <dbReference type="SAM" id="SignalP"/>
    </source>
</evidence>
<evidence type="ECO:0000313" key="4">
    <source>
        <dbReference type="Proteomes" id="UP001266357"/>
    </source>
</evidence>